<dbReference type="PANTHER" id="PTHR33337">
    <property type="entry name" value="GFA DOMAIN-CONTAINING PROTEIN"/>
    <property type="match status" value="1"/>
</dbReference>
<proteinExistence type="inferred from homology"/>
<dbReference type="Gene3D" id="3.90.1590.10">
    <property type="entry name" value="glutathione-dependent formaldehyde- activating enzyme (gfa)"/>
    <property type="match status" value="1"/>
</dbReference>
<dbReference type="AlphaFoldDB" id="A0A419R3T3"/>
<comment type="caution">
    <text evidence="6">The sequence shown here is derived from an EMBL/GenBank/DDBJ whole genome shotgun (WGS) entry which is preliminary data.</text>
</comment>
<dbReference type="PANTHER" id="PTHR33337:SF40">
    <property type="entry name" value="CENP-V_GFA DOMAIN-CONTAINING PROTEIN-RELATED"/>
    <property type="match status" value="1"/>
</dbReference>
<dbReference type="RefSeq" id="WP_120107608.1">
    <property type="nucleotide sequence ID" value="NZ_RAHJ01000014.1"/>
</dbReference>
<dbReference type="OrthoDB" id="7186766at2"/>
<evidence type="ECO:0000256" key="4">
    <source>
        <dbReference type="ARBA" id="ARBA00023239"/>
    </source>
</evidence>
<keyword evidence="3" id="KW-0862">Zinc</keyword>
<keyword evidence="7" id="KW-1185">Reference proteome</keyword>
<feature type="domain" description="CENP-V/GFA" evidence="5">
    <location>
        <begin position="3"/>
        <end position="106"/>
    </location>
</feature>
<dbReference type="SUPFAM" id="SSF51316">
    <property type="entry name" value="Mss4-like"/>
    <property type="match status" value="1"/>
</dbReference>
<dbReference type="InterPro" id="IPR006913">
    <property type="entry name" value="CENP-V/GFA"/>
</dbReference>
<dbReference type="GO" id="GO:0046872">
    <property type="term" value="F:metal ion binding"/>
    <property type="evidence" value="ECO:0007669"/>
    <property type="project" value="UniProtKB-KW"/>
</dbReference>
<name>A0A419R3T3_9SPHN</name>
<keyword evidence="4" id="KW-0456">Lyase</keyword>
<evidence type="ECO:0000256" key="1">
    <source>
        <dbReference type="ARBA" id="ARBA00005495"/>
    </source>
</evidence>
<dbReference type="InterPro" id="IPR011057">
    <property type="entry name" value="Mss4-like_sf"/>
</dbReference>
<evidence type="ECO:0000256" key="3">
    <source>
        <dbReference type="ARBA" id="ARBA00022833"/>
    </source>
</evidence>
<gene>
    <name evidence="6" type="ORF">D6858_04685</name>
</gene>
<organism evidence="6 7">
    <name type="scientific">Tsuneonella suprasediminis</name>
    <dbReference type="NCBI Taxonomy" id="2306996"/>
    <lineage>
        <taxon>Bacteria</taxon>
        <taxon>Pseudomonadati</taxon>
        <taxon>Pseudomonadota</taxon>
        <taxon>Alphaproteobacteria</taxon>
        <taxon>Sphingomonadales</taxon>
        <taxon>Erythrobacteraceae</taxon>
        <taxon>Tsuneonella</taxon>
    </lineage>
</organism>
<dbReference type="EMBL" id="RAHJ01000014">
    <property type="protein sequence ID" value="RJX69187.1"/>
    <property type="molecule type" value="Genomic_DNA"/>
</dbReference>
<comment type="similarity">
    <text evidence="1">Belongs to the Gfa family.</text>
</comment>
<dbReference type="PROSITE" id="PS51891">
    <property type="entry name" value="CENP_V_GFA"/>
    <property type="match status" value="1"/>
</dbReference>
<sequence>MSTTGQCRCGKVKYAFDGPVLLTAACHCRGCQLMTSSAFSLSTLTPLSQFRLVEGDTVIGGLRADIEHRFCDFCKTWLYTPLQSLGDLVNVRTGTLDRVPDAPPFIECWTQEKLPWANTGSPNSYATQPDLPDFGQLLENFARANHN</sequence>
<dbReference type="Proteomes" id="UP000284322">
    <property type="component" value="Unassembled WGS sequence"/>
</dbReference>
<dbReference type="GO" id="GO:0016846">
    <property type="term" value="F:carbon-sulfur lyase activity"/>
    <property type="evidence" value="ECO:0007669"/>
    <property type="project" value="InterPro"/>
</dbReference>
<evidence type="ECO:0000259" key="5">
    <source>
        <dbReference type="PROSITE" id="PS51891"/>
    </source>
</evidence>
<protein>
    <submittedName>
        <fullName evidence="6">GFA family protein</fullName>
    </submittedName>
</protein>
<evidence type="ECO:0000313" key="6">
    <source>
        <dbReference type="EMBL" id="RJX69187.1"/>
    </source>
</evidence>
<evidence type="ECO:0000313" key="7">
    <source>
        <dbReference type="Proteomes" id="UP000284322"/>
    </source>
</evidence>
<evidence type="ECO:0000256" key="2">
    <source>
        <dbReference type="ARBA" id="ARBA00022723"/>
    </source>
</evidence>
<dbReference type="Pfam" id="PF04828">
    <property type="entry name" value="GFA"/>
    <property type="match status" value="1"/>
</dbReference>
<keyword evidence="2" id="KW-0479">Metal-binding</keyword>
<reference evidence="6 7" key="1">
    <citation type="submission" date="2018-09" db="EMBL/GenBank/DDBJ databases">
        <title>Altererythrobacter sp.Ery1 and Ery12, the genome sequencing of novel strains in genus Alterythrobacter.</title>
        <authorList>
            <person name="Cheng H."/>
            <person name="Wu Y.-H."/>
            <person name="Fang C."/>
            <person name="Xu X.-W."/>
        </authorList>
    </citation>
    <scope>NUCLEOTIDE SEQUENCE [LARGE SCALE GENOMIC DNA]</scope>
    <source>
        <strain evidence="6 7">Ery12</strain>
    </source>
</reference>
<accession>A0A419R3T3</accession>